<evidence type="ECO:0000313" key="3">
    <source>
        <dbReference type="Proteomes" id="UP001066276"/>
    </source>
</evidence>
<organism evidence="2 3">
    <name type="scientific">Pleurodeles waltl</name>
    <name type="common">Iberian ribbed newt</name>
    <dbReference type="NCBI Taxonomy" id="8319"/>
    <lineage>
        <taxon>Eukaryota</taxon>
        <taxon>Metazoa</taxon>
        <taxon>Chordata</taxon>
        <taxon>Craniata</taxon>
        <taxon>Vertebrata</taxon>
        <taxon>Euteleostomi</taxon>
        <taxon>Amphibia</taxon>
        <taxon>Batrachia</taxon>
        <taxon>Caudata</taxon>
        <taxon>Salamandroidea</taxon>
        <taxon>Salamandridae</taxon>
        <taxon>Pleurodelinae</taxon>
        <taxon>Pleurodeles</taxon>
    </lineage>
</organism>
<dbReference type="AlphaFoldDB" id="A0AAV7UWT4"/>
<feature type="compositionally biased region" description="Basic and acidic residues" evidence="1">
    <location>
        <begin position="61"/>
        <end position="70"/>
    </location>
</feature>
<proteinExistence type="predicted"/>
<evidence type="ECO:0000313" key="2">
    <source>
        <dbReference type="EMBL" id="KAJ1192384.1"/>
    </source>
</evidence>
<feature type="region of interest" description="Disordered" evidence="1">
    <location>
        <begin position="34"/>
        <end position="70"/>
    </location>
</feature>
<gene>
    <name evidence="2" type="ORF">NDU88_001691</name>
</gene>
<dbReference type="EMBL" id="JANPWB010000004">
    <property type="protein sequence ID" value="KAJ1192384.1"/>
    <property type="molecule type" value="Genomic_DNA"/>
</dbReference>
<keyword evidence="3" id="KW-1185">Reference proteome</keyword>
<evidence type="ECO:0000256" key="1">
    <source>
        <dbReference type="SAM" id="MobiDB-lite"/>
    </source>
</evidence>
<dbReference type="Proteomes" id="UP001066276">
    <property type="component" value="Chromosome 2_2"/>
</dbReference>
<reference evidence="2" key="1">
    <citation type="journal article" date="2022" name="bioRxiv">
        <title>Sequencing and chromosome-scale assembly of the giantPleurodeles waltlgenome.</title>
        <authorList>
            <person name="Brown T."/>
            <person name="Elewa A."/>
            <person name="Iarovenko S."/>
            <person name="Subramanian E."/>
            <person name="Araus A.J."/>
            <person name="Petzold A."/>
            <person name="Susuki M."/>
            <person name="Suzuki K.-i.T."/>
            <person name="Hayashi T."/>
            <person name="Toyoda A."/>
            <person name="Oliveira C."/>
            <person name="Osipova E."/>
            <person name="Leigh N.D."/>
            <person name="Simon A."/>
            <person name="Yun M.H."/>
        </authorList>
    </citation>
    <scope>NUCLEOTIDE SEQUENCE</scope>
    <source>
        <strain evidence="2">20211129_DDA</strain>
        <tissue evidence="2">Liver</tissue>
    </source>
</reference>
<comment type="caution">
    <text evidence="2">The sequence shown here is derived from an EMBL/GenBank/DDBJ whole genome shotgun (WGS) entry which is preliminary data.</text>
</comment>
<name>A0AAV7UWT4_PLEWA</name>
<sequence>MLSVRYVQALPPHLDGFAGPVKVVLEKKLARPAEGSLWQQNATNRATPEEVKSSARAHSCVRRERERGGG</sequence>
<accession>A0AAV7UWT4</accession>
<protein>
    <submittedName>
        <fullName evidence="2">Uncharacterized protein</fullName>
    </submittedName>
</protein>
<feature type="compositionally biased region" description="Polar residues" evidence="1">
    <location>
        <begin position="37"/>
        <end position="46"/>
    </location>
</feature>